<dbReference type="EMBL" id="JBHFFA010000114">
    <property type="protein sequence ID" value="KAL2603025.1"/>
    <property type="molecule type" value="Genomic_DNA"/>
</dbReference>
<evidence type="ECO:0000313" key="1">
    <source>
        <dbReference type="EMBL" id="KAL2603025.1"/>
    </source>
</evidence>
<evidence type="ECO:0000313" key="2">
    <source>
        <dbReference type="Proteomes" id="UP001605036"/>
    </source>
</evidence>
<proteinExistence type="predicted"/>
<protein>
    <submittedName>
        <fullName evidence="1">Uncharacterized protein</fullName>
    </submittedName>
</protein>
<name>A0ABD1XHY8_9MARC</name>
<comment type="caution">
    <text evidence="1">The sequence shown here is derived from an EMBL/GenBank/DDBJ whole genome shotgun (WGS) entry which is preliminary data.</text>
</comment>
<accession>A0ABD1XHY8</accession>
<dbReference type="AlphaFoldDB" id="A0ABD1XHY8"/>
<gene>
    <name evidence="1" type="ORF">R1flu_017194</name>
</gene>
<sequence length="63" mass="7050">MSHSPLSYVTSILEDLDLQDCNPSSTPMEEGLQLFMDMGAPAKDSRLYRGIVDSDWAGDRETR</sequence>
<feature type="non-terminal residue" evidence="1">
    <location>
        <position position="63"/>
    </location>
</feature>
<reference evidence="1 2" key="1">
    <citation type="submission" date="2024-09" db="EMBL/GenBank/DDBJ databases">
        <title>Chromosome-scale assembly of Riccia fluitans.</title>
        <authorList>
            <person name="Paukszto L."/>
            <person name="Sawicki J."/>
            <person name="Karawczyk K."/>
            <person name="Piernik-Szablinska J."/>
            <person name="Szczecinska M."/>
            <person name="Mazdziarz M."/>
        </authorList>
    </citation>
    <scope>NUCLEOTIDE SEQUENCE [LARGE SCALE GENOMIC DNA]</scope>
    <source>
        <strain evidence="1">Rf_01</strain>
        <tissue evidence="1">Aerial parts of the thallus</tissue>
    </source>
</reference>
<keyword evidence="2" id="KW-1185">Reference proteome</keyword>
<organism evidence="1 2">
    <name type="scientific">Riccia fluitans</name>
    <dbReference type="NCBI Taxonomy" id="41844"/>
    <lineage>
        <taxon>Eukaryota</taxon>
        <taxon>Viridiplantae</taxon>
        <taxon>Streptophyta</taxon>
        <taxon>Embryophyta</taxon>
        <taxon>Marchantiophyta</taxon>
        <taxon>Marchantiopsida</taxon>
        <taxon>Marchantiidae</taxon>
        <taxon>Marchantiales</taxon>
        <taxon>Ricciaceae</taxon>
        <taxon>Riccia</taxon>
    </lineage>
</organism>
<dbReference type="Proteomes" id="UP001605036">
    <property type="component" value="Unassembled WGS sequence"/>
</dbReference>